<dbReference type="EMBL" id="PVTF01000014">
    <property type="protein sequence ID" value="PRY35378.1"/>
    <property type="molecule type" value="Genomic_DNA"/>
</dbReference>
<dbReference type="SUPFAM" id="SSF56349">
    <property type="entry name" value="DNA breaking-rejoining enzymes"/>
    <property type="match status" value="1"/>
</dbReference>
<comment type="caution">
    <text evidence="6">The sequence shown here is derived from an EMBL/GenBank/DDBJ whole genome shotgun (WGS) entry which is preliminary data.</text>
</comment>
<keyword evidence="7" id="KW-1185">Reference proteome</keyword>
<evidence type="ECO:0008006" key="8">
    <source>
        <dbReference type="Google" id="ProtNLM"/>
    </source>
</evidence>
<dbReference type="GO" id="GO:0015074">
    <property type="term" value="P:DNA integration"/>
    <property type="evidence" value="ECO:0007669"/>
    <property type="project" value="InterPro"/>
</dbReference>
<dbReference type="PROSITE" id="PS51898">
    <property type="entry name" value="TYR_RECOMBINASE"/>
    <property type="match status" value="1"/>
</dbReference>
<dbReference type="PANTHER" id="PTHR34605">
    <property type="entry name" value="PHAGE_INTEGRASE DOMAIN-CONTAINING PROTEIN"/>
    <property type="match status" value="1"/>
</dbReference>
<evidence type="ECO:0000259" key="4">
    <source>
        <dbReference type="PROSITE" id="PS51898"/>
    </source>
</evidence>
<evidence type="ECO:0000259" key="5">
    <source>
        <dbReference type="PROSITE" id="PS51900"/>
    </source>
</evidence>
<feature type="domain" description="Tyr recombinase" evidence="4">
    <location>
        <begin position="104"/>
        <end position="266"/>
    </location>
</feature>
<proteinExistence type="predicted"/>
<dbReference type="AlphaFoldDB" id="A0A2T0SPP2"/>
<dbReference type="InterPro" id="IPR044068">
    <property type="entry name" value="CB"/>
</dbReference>
<organism evidence="6 7">
    <name type="scientific">Umezawaea tangerina</name>
    <dbReference type="NCBI Taxonomy" id="84725"/>
    <lineage>
        <taxon>Bacteria</taxon>
        <taxon>Bacillati</taxon>
        <taxon>Actinomycetota</taxon>
        <taxon>Actinomycetes</taxon>
        <taxon>Pseudonocardiales</taxon>
        <taxon>Pseudonocardiaceae</taxon>
        <taxon>Umezawaea</taxon>
    </lineage>
</organism>
<dbReference type="GO" id="GO:0006310">
    <property type="term" value="P:DNA recombination"/>
    <property type="evidence" value="ECO:0007669"/>
    <property type="project" value="UniProtKB-KW"/>
</dbReference>
<reference evidence="6 7" key="1">
    <citation type="submission" date="2018-03" db="EMBL/GenBank/DDBJ databases">
        <title>Genomic Encyclopedia of Archaeal and Bacterial Type Strains, Phase II (KMG-II): from individual species to whole genera.</title>
        <authorList>
            <person name="Goeker M."/>
        </authorList>
    </citation>
    <scope>NUCLEOTIDE SEQUENCE [LARGE SCALE GENOMIC DNA]</scope>
    <source>
        <strain evidence="6 7">DSM 44720</strain>
    </source>
</reference>
<dbReference type="GO" id="GO:0003677">
    <property type="term" value="F:DNA binding"/>
    <property type="evidence" value="ECO:0007669"/>
    <property type="project" value="UniProtKB-UniRule"/>
</dbReference>
<dbReference type="PANTHER" id="PTHR34605:SF4">
    <property type="entry name" value="DNA ADENINE METHYLTRANSFERASE"/>
    <property type="match status" value="1"/>
</dbReference>
<dbReference type="InterPro" id="IPR011010">
    <property type="entry name" value="DNA_brk_join_enz"/>
</dbReference>
<dbReference type="Gene3D" id="1.10.150.130">
    <property type="match status" value="1"/>
</dbReference>
<sequence length="266" mass="29480">MPKPHIRRTPSENTERVYRSQWATFTNWCTDHDRTSLPTTATTLADYVAHLRDQGRAPATIQQAVAAIRAQHRGAGFTGAPDTEAALLVLRDYNLATSTHRPQMEAPPITVDVLHRMTAACDKTALAGKRDRLLLTLGLALAGRRRELADLTFSDVRRDPDGGLTVLIRLPKYRFAASELVRVPRSEDADTSPVDLLNDWLTALAERDVDTAGEGPLLRSVTQHDRLYSHDNISTTAINAIVRRCAKAAALPDWHLYSTRSMHAGF</sequence>
<keyword evidence="1 3" id="KW-0238">DNA-binding</keyword>
<dbReference type="InterPro" id="IPR052925">
    <property type="entry name" value="Phage_Integrase-like_Recomb"/>
</dbReference>
<dbReference type="InterPro" id="IPR002104">
    <property type="entry name" value="Integrase_catalytic"/>
</dbReference>
<gene>
    <name evidence="6" type="ORF">CLV43_114296</name>
</gene>
<dbReference type="OrthoDB" id="9815875at2"/>
<dbReference type="InterPro" id="IPR010998">
    <property type="entry name" value="Integrase_recombinase_N"/>
</dbReference>
<dbReference type="RefSeq" id="WP_106193921.1">
    <property type="nucleotide sequence ID" value="NZ_PVTF01000014.1"/>
</dbReference>
<evidence type="ECO:0000256" key="3">
    <source>
        <dbReference type="PROSITE-ProRule" id="PRU01248"/>
    </source>
</evidence>
<protein>
    <recommendedName>
        <fullName evidence="8">Phage integrase family protein</fullName>
    </recommendedName>
</protein>
<evidence type="ECO:0000313" key="7">
    <source>
        <dbReference type="Proteomes" id="UP000239494"/>
    </source>
</evidence>
<keyword evidence="2" id="KW-0233">DNA recombination</keyword>
<dbReference type="InterPro" id="IPR013762">
    <property type="entry name" value="Integrase-like_cat_sf"/>
</dbReference>
<evidence type="ECO:0000256" key="2">
    <source>
        <dbReference type="ARBA" id="ARBA00023172"/>
    </source>
</evidence>
<accession>A0A2T0SPP2</accession>
<dbReference type="Proteomes" id="UP000239494">
    <property type="component" value="Unassembled WGS sequence"/>
</dbReference>
<dbReference type="SUPFAM" id="SSF47823">
    <property type="entry name" value="lambda integrase-like, N-terminal domain"/>
    <property type="match status" value="1"/>
</dbReference>
<evidence type="ECO:0000256" key="1">
    <source>
        <dbReference type="ARBA" id="ARBA00023125"/>
    </source>
</evidence>
<dbReference type="PROSITE" id="PS51900">
    <property type="entry name" value="CB"/>
    <property type="match status" value="1"/>
</dbReference>
<dbReference type="Gene3D" id="1.10.443.10">
    <property type="entry name" value="Intergrase catalytic core"/>
    <property type="match status" value="1"/>
</dbReference>
<feature type="domain" description="Core-binding (CB)" evidence="5">
    <location>
        <begin position="1"/>
        <end position="76"/>
    </location>
</feature>
<name>A0A2T0SPP2_9PSEU</name>
<evidence type="ECO:0000313" key="6">
    <source>
        <dbReference type="EMBL" id="PRY35378.1"/>
    </source>
</evidence>